<keyword evidence="2" id="KW-0853">WD repeat</keyword>
<evidence type="ECO:0000259" key="4">
    <source>
        <dbReference type="Pfam" id="PF23609"/>
    </source>
</evidence>
<dbReference type="Pfam" id="PF23609">
    <property type="entry name" value="Beta-prop_EIPR1"/>
    <property type="match status" value="1"/>
</dbReference>
<dbReference type="InterPro" id="IPR040323">
    <property type="entry name" value="EIPR1"/>
</dbReference>
<keyword evidence="5" id="KW-1185">Reference proteome</keyword>
<keyword evidence="3" id="KW-0677">Repeat</keyword>
<reference evidence="6" key="2">
    <citation type="submission" date="2020-10" db="UniProtKB">
        <authorList>
            <consortium name="WormBaseParasite"/>
        </authorList>
    </citation>
    <scope>IDENTIFICATION</scope>
</reference>
<comment type="similarity">
    <text evidence="1">Belongs to the WD repeat EIPR1 family.</text>
</comment>
<dbReference type="WBParaSite" id="Pan_g5293.t1">
    <property type="protein sequence ID" value="Pan_g5293.t1"/>
    <property type="gene ID" value="Pan_g5293"/>
</dbReference>
<dbReference type="InterPro" id="IPR015943">
    <property type="entry name" value="WD40/YVTN_repeat-like_dom_sf"/>
</dbReference>
<dbReference type="SUPFAM" id="SSF50978">
    <property type="entry name" value="WD40 repeat-like"/>
    <property type="match status" value="1"/>
</dbReference>
<evidence type="ECO:0000256" key="3">
    <source>
        <dbReference type="ARBA" id="ARBA00022737"/>
    </source>
</evidence>
<dbReference type="InterPro" id="IPR059104">
    <property type="entry name" value="Beta-prop_EIPR1-like"/>
</dbReference>
<dbReference type="SMART" id="SM00320">
    <property type="entry name" value="WD40"/>
    <property type="match status" value="4"/>
</dbReference>
<evidence type="ECO:0000313" key="5">
    <source>
        <dbReference type="Proteomes" id="UP000492821"/>
    </source>
</evidence>
<dbReference type="AlphaFoldDB" id="A0A7E4W041"/>
<dbReference type="GO" id="GO:0016567">
    <property type="term" value="P:protein ubiquitination"/>
    <property type="evidence" value="ECO:0007669"/>
    <property type="project" value="TreeGrafter"/>
</dbReference>
<dbReference type="InterPro" id="IPR001680">
    <property type="entry name" value="WD40_rpt"/>
</dbReference>
<sequence length="347" mass="38446">MTEQSLIYGVDLHARGLAAFADESRTVFAVGTYSLKQDAQVFLLETDDRWSRINGKGYDFGPGQICYMSGHPNSQKFMFSSVSHRVVDSKLRYDVSICEIDESTHSLRKLSSLKLENDGNAVYKAEFNPSGDRLAVLTRNSLIVADVDSTSSEFSEIFTRELLPPTNLKSTSRCTCVAWDRHDAGLYVGVDSSVALVDPRSPNTIPILSNRRFRVTALDAGPLSLNRLVVGGEDGRITLWDTRKTDAYLFSTQPHQHWVTDVRFNHTYESLLLSCGSDGRVFMLHLTPDAEKGYKLDADAVVDGDDSVYTCVWAGNDPFAAASLAYDGRLTASRVRKSLKYKLLSGS</sequence>
<dbReference type="InterPro" id="IPR036322">
    <property type="entry name" value="WD40_repeat_dom_sf"/>
</dbReference>
<name>A0A7E4W041_PANRE</name>
<feature type="domain" description="EIPR1-like beta-propeller" evidence="4">
    <location>
        <begin position="4"/>
        <end position="281"/>
    </location>
</feature>
<dbReference type="Proteomes" id="UP000492821">
    <property type="component" value="Unassembled WGS sequence"/>
</dbReference>
<dbReference type="PANTHER" id="PTHR14205:SF15">
    <property type="entry name" value="EARP AND GARP COMPLEX-INTERACTING PROTEIN 1"/>
    <property type="match status" value="1"/>
</dbReference>
<dbReference type="PANTHER" id="PTHR14205">
    <property type="entry name" value="WD-REPEAT PROTEIN"/>
    <property type="match status" value="1"/>
</dbReference>
<evidence type="ECO:0000313" key="6">
    <source>
        <dbReference type="WBParaSite" id="Pan_g5293.t1"/>
    </source>
</evidence>
<evidence type="ECO:0000256" key="1">
    <source>
        <dbReference type="ARBA" id="ARBA00005672"/>
    </source>
</evidence>
<organism evidence="5 6">
    <name type="scientific">Panagrellus redivivus</name>
    <name type="common">Microworm</name>
    <dbReference type="NCBI Taxonomy" id="6233"/>
    <lineage>
        <taxon>Eukaryota</taxon>
        <taxon>Metazoa</taxon>
        <taxon>Ecdysozoa</taxon>
        <taxon>Nematoda</taxon>
        <taxon>Chromadorea</taxon>
        <taxon>Rhabditida</taxon>
        <taxon>Tylenchina</taxon>
        <taxon>Panagrolaimomorpha</taxon>
        <taxon>Panagrolaimoidea</taxon>
        <taxon>Panagrolaimidae</taxon>
        <taxon>Panagrellus</taxon>
    </lineage>
</organism>
<accession>A0A7E4W041</accession>
<reference evidence="5" key="1">
    <citation type="journal article" date="2013" name="Genetics">
        <title>The draft genome and transcriptome of Panagrellus redivivus are shaped by the harsh demands of a free-living lifestyle.</title>
        <authorList>
            <person name="Srinivasan J."/>
            <person name="Dillman A.R."/>
            <person name="Macchietto M.G."/>
            <person name="Heikkinen L."/>
            <person name="Lakso M."/>
            <person name="Fracchia K.M."/>
            <person name="Antoshechkin I."/>
            <person name="Mortazavi A."/>
            <person name="Wong G."/>
            <person name="Sternberg P.W."/>
        </authorList>
    </citation>
    <scope>NUCLEOTIDE SEQUENCE [LARGE SCALE GENOMIC DNA]</scope>
    <source>
        <strain evidence="5">MT8872</strain>
    </source>
</reference>
<protein>
    <submittedName>
        <fullName evidence="6">WD_REPEATS_REGION domain-containing protein</fullName>
    </submittedName>
</protein>
<evidence type="ECO:0000256" key="2">
    <source>
        <dbReference type="ARBA" id="ARBA00022574"/>
    </source>
</evidence>
<dbReference type="Gene3D" id="2.130.10.10">
    <property type="entry name" value="YVTN repeat-like/Quinoprotein amine dehydrogenase"/>
    <property type="match status" value="1"/>
</dbReference>
<proteinExistence type="inferred from homology"/>